<reference evidence="1 2" key="1">
    <citation type="submission" date="2023-07" db="EMBL/GenBank/DDBJ databases">
        <authorList>
            <person name="Peeters C."/>
        </authorList>
    </citation>
    <scope>NUCLEOTIDE SEQUENCE [LARGE SCALE GENOMIC DNA]</scope>
    <source>
        <strain evidence="1 2">LMG 19083</strain>
    </source>
</reference>
<organism evidence="1 2">
    <name type="scientific">Ralstonia psammae</name>
    <dbReference type="NCBI Taxonomy" id="3058598"/>
    <lineage>
        <taxon>Bacteria</taxon>
        <taxon>Pseudomonadati</taxon>
        <taxon>Pseudomonadota</taxon>
        <taxon>Betaproteobacteria</taxon>
        <taxon>Burkholderiales</taxon>
        <taxon>Burkholderiaceae</taxon>
        <taxon>Ralstonia</taxon>
    </lineage>
</organism>
<accession>A0ABN9IMP9</accession>
<evidence type="ECO:0000313" key="1">
    <source>
        <dbReference type="EMBL" id="CAJ0783382.1"/>
    </source>
</evidence>
<dbReference type="Proteomes" id="UP001189813">
    <property type="component" value="Unassembled WGS sequence"/>
</dbReference>
<dbReference type="EMBL" id="CATZBU010000002">
    <property type="protein sequence ID" value="CAJ0783382.1"/>
    <property type="molecule type" value="Genomic_DNA"/>
</dbReference>
<gene>
    <name evidence="1" type="ORF">LMG19083_01034</name>
</gene>
<evidence type="ECO:0000313" key="2">
    <source>
        <dbReference type="Proteomes" id="UP001189813"/>
    </source>
</evidence>
<keyword evidence="2" id="KW-1185">Reference proteome</keyword>
<proteinExistence type="predicted"/>
<protein>
    <submittedName>
        <fullName evidence="1">Uncharacterized protein</fullName>
    </submittedName>
</protein>
<name>A0ABN9IMP9_9RALS</name>
<comment type="caution">
    <text evidence="1">The sequence shown here is derived from an EMBL/GenBank/DDBJ whole genome shotgun (WGS) entry which is preliminary data.</text>
</comment>
<sequence length="194" mass="21976">MEPKRVDGARPPATRRPFQQGTCLCSVIAMTKQILCSVCGQPLLDGEARYYFPTLAEGHSLSAFAGIAHVECLRRENERLSIGKQLSDMRESMARADFSERYARDGNVLLRGRLADEGKIEIYDCEDFCDFSLEKSTALMFERGEMNQVVTPLISLVANENRLTYTCVRPSFSLKLEAISTSRLRELLRSFFEM</sequence>